<dbReference type="EMBL" id="CAJVQB010000575">
    <property type="protein sequence ID" value="CAG8496347.1"/>
    <property type="molecule type" value="Genomic_DNA"/>
</dbReference>
<accession>A0ABM8W0W3</accession>
<evidence type="ECO:0000313" key="2">
    <source>
        <dbReference type="Proteomes" id="UP000789901"/>
    </source>
</evidence>
<dbReference type="SUPFAM" id="SSF81901">
    <property type="entry name" value="HCP-like"/>
    <property type="match status" value="1"/>
</dbReference>
<sequence>MYDVALSIFNDLMGELNSNSNDDNEIKIYGQATYYLALCYMHGHGVQQDKARALRIADQLRDNKKYEDAWNIYHELTKDDKVKLTALINMADCYKELSHKEDIAFTTALELYSKKKYKESFDIFYKLSLSKNNNEIKFLATCFKASYHISGYNNLKRIKD</sequence>
<reference evidence="1 2" key="1">
    <citation type="submission" date="2021-06" db="EMBL/GenBank/DDBJ databases">
        <authorList>
            <person name="Kallberg Y."/>
            <person name="Tangrot J."/>
            <person name="Rosling A."/>
        </authorList>
    </citation>
    <scope>NUCLEOTIDE SEQUENCE [LARGE SCALE GENOMIC DNA]</scope>
    <source>
        <strain evidence="1 2">120-4 pot B 10/14</strain>
    </source>
</reference>
<protein>
    <submittedName>
        <fullName evidence="1">5096_t:CDS:1</fullName>
    </submittedName>
</protein>
<gene>
    <name evidence="1" type="ORF">GMARGA_LOCUS1976</name>
</gene>
<proteinExistence type="predicted"/>
<dbReference type="Gene3D" id="1.25.40.10">
    <property type="entry name" value="Tetratricopeptide repeat domain"/>
    <property type="match status" value="1"/>
</dbReference>
<evidence type="ECO:0000313" key="1">
    <source>
        <dbReference type="EMBL" id="CAG8496347.1"/>
    </source>
</evidence>
<dbReference type="InterPro" id="IPR011990">
    <property type="entry name" value="TPR-like_helical_dom_sf"/>
</dbReference>
<organism evidence="1 2">
    <name type="scientific">Gigaspora margarita</name>
    <dbReference type="NCBI Taxonomy" id="4874"/>
    <lineage>
        <taxon>Eukaryota</taxon>
        <taxon>Fungi</taxon>
        <taxon>Fungi incertae sedis</taxon>
        <taxon>Mucoromycota</taxon>
        <taxon>Glomeromycotina</taxon>
        <taxon>Glomeromycetes</taxon>
        <taxon>Diversisporales</taxon>
        <taxon>Gigasporaceae</taxon>
        <taxon>Gigaspora</taxon>
    </lineage>
</organism>
<comment type="caution">
    <text evidence="1">The sequence shown here is derived from an EMBL/GenBank/DDBJ whole genome shotgun (WGS) entry which is preliminary data.</text>
</comment>
<name>A0ABM8W0W3_GIGMA</name>
<dbReference type="Proteomes" id="UP000789901">
    <property type="component" value="Unassembled WGS sequence"/>
</dbReference>
<keyword evidence="2" id="KW-1185">Reference proteome</keyword>